<dbReference type="AlphaFoldDB" id="A0A5B9Y5L5"/>
<dbReference type="Gene3D" id="3.30.565.10">
    <property type="entry name" value="Histidine kinase-like ATPase, C-terminal domain"/>
    <property type="match status" value="1"/>
</dbReference>
<keyword evidence="2" id="KW-1185">Reference proteome</keyword>
<dbReference type="SUPFAM" id="SSF55874">
    <property type="entry name" value="ATPase domain of HSP90 chaperone/DNA topoisomerase II/histidine kinase"/>
    <property type="match status" value="1"/>
</dbReference>
<evidence type="ECO:0000313" key="1">
    <source>
        <dbReference type="EMBL" id="QEH62016.1"/>
    </source>
</evidence>
<dbReference type="Proteomes" id="UP000323144">
    <property type="component" value="Chromosome"/>
</dbReference>
<gene>
    <name evidence="1" type="ORF">SCHIN_v1c08210</name>
</gene>
<sequence>MSNNNINEIDIRPESSIYATYQRLSYKPTYALAEFVDNSTASYFEHEEELKEFYKKNGKDYKLKIYVLYSHDKSNSIIKIRDNAYGMEIENFKRAVVLGNPPVKKGGRNEFGMGLKTAATWFSKKWTIRSTQLGSNKEYAVTMDIEELKRSNPSTLPIKTSEVEATAHYTELVLEDLLKPFATKKQKQTVAKMITGMYRRDIRNNNIQIVFAENKDGVWCDFEGNVFESLQKVPAVKFTQVKPRTILPGQVTGIHNETLCVGTFEDSFEFAGETHLVKFLVGIRDVGSRKEAGFTLFRRNRAIIGGYEDNYRPREIFGDASSFVYQRLYGEIDVDSFPVNQAKDGFSWDDGLEDAFIDFLNRKVGRFKIWATQLRKSDESGAKKVNTKLNKEANEEIKKMLKTSEVKTVEEVIKDYNEGTEIPSELITAIKNDNNGDKKDTNIMDTVITNKSGDNELSFAYFVSEKVNPKNWITISIINESKGLFSITLFVEHKFLKPFAQEPEFIIFMKKFSLAYASAILDLKTRSLDGKVDPLLITNKINEYLLED</sequence>
<organism evidence="1 2">
    <name type="scientific">Spiroplasma chinense</name>
    <dbReference type="NCBI Taxonomy" id="216932"/>
    <lineage>
        <taxon>Bacteria</taxon>
        <taxon>Bacillati</taxon>
        <taxon>Mycoplasmatota</taxon>
        <taxon>Mollicutes</taxon>
        <taxon>Entomoplasmatales</taxon>
        <taxon>Spiroplasmataceae</taxon>
        <taxon>Spiroplasma</taxon>
    </lineage>
</organism>
<reference evidence="1 2" key="1">
    <citation type="submission" date="2019-08" db="EMBL/GenBank/DDBJ databases">
        <title>Complete genome sequence of Spiroplasma chinense CCH (DSM 19755).</title>
        <authorList>
            <person name="Shen H.-Y."/>
            <person name="Lin Y.-C."/>
            <person name="Chou L."/>
            <person name="Kuo C.-H."/>
        </authorList>
    </citation>
    <scope>NUCLEOTIDE SEQUENCE [LARGE SCALE GENOMIC DNA]</scope>
    <source>
        <strain evidence="1 2">CCH</strain>
    </source>
</reference>
<protein>
    <recommendedName>
        <fullName evidence="3">ATP-binding protein</fullName>
    </recommendedName>
</protein>
<dbReference type="Pfam" id="PF13589">
    <property type="entry name" value="HATPase_c_3"/>
    <property type="match status" value="1"/>
</dbReference>
<evidence type="ECO:0000313" key="2">
    <source>
        <dbReference type="Proteomes" id="UP000323144"/>
    </source>
</evidence>
<proteinExistence type="predicted"/>
<evidence type="ECO:0008006" key="3">
    <source>
        <dbReference type="Google" id="ProtNLM"/>
    </source>
</evidence>
<dbReference type="InterPro" id="IPR036890">
    <property type="entry name" value="HATPase_C_sf"/>
</dbReference>
<dbReference type="EMBL" id="CP043026">
    <property type="protein sequence ID" value="QEH62016.1"/>
    <property type="molecule type" value="Genomic_DNA"/>
</dbReference>
<dbReference type="RefSeq" id="WP_166508387.1">
    <property type="nucleotide sequence ID" value="NZ_CP043026.1"/>
</dbReference>
<accession>A0A5B9Y5L5</accession>
<dbReference type="KEGG" id="schi:SCHIN_v1c08210"/>
<name>A0A5B9Y5L5_9MOLU</name>